<feature type="transmembrane region" description="Helical" evidence="1">
    <location>
        <begin position="64"/>
        <end position="85"/>
    </location>
</feature>
<dbReference type="STRING" id="394193.SAMN04489732_12638"/>
<evidence type="ECO:0000313" key="4">
    <source>
        <dbReference type="Proteomes" id="UP000198582"/>
    </source>
</evidence>
<dbReference type="InterPro" id="IPR034660">
    <property type="entry name" value="DinB/YfiT-like"/>
</dbReference>
<dbReference type="Gene3D" id="1.20.120.450">
    <property type="entry name" value="dinb family like domain"/>
    <property type="match status" value="1"/>
</dbReference>
<keyword evidence="1" id="KW-0472">Membrane</keyword>
<keyword evidence="4" id="KW-1185">Reference proteome</keyword>
<dbReference type="SUPFAM" id="SSF109854">
    <property type="entry name" value="DinB/YfiT-like putative metalloenzymes"/>
    <property type="match status" value="1"/>
</dbReference>
<dbReference type="InterPro" id="IPR024775">
    <property type="entry name" value="DinB-like"/>
</dbReference>
<gene>
    <name evidence="3" type="ORF">SAMN04489732_12638</name>
</gene>
<sequence length="192" mass="22001">MPRAAACAPLATEESEADTALVDKHAVHQDLERVRTTFHRLLDDATADDLRRPSNGTRWTNRQLLFHMLLGYLIMRALLTLVRLFGRLPSNVSRAYARLLNAGTKPFDAVNYLGSRLGGNVLTRHRMGVLFDRTTAALDRRLDTETDADLARGMHYPTRWDPFFADFMTLGDVYRFPTQHFDYHLRQLTLGR</sequence>
<name>A0A1H8YM79_9PSEU</name>
<keyword evidence="1" id="KW-0812">Transmembrane</keyword>
<evidence type="ECO:0000313" key="3">
    <source>
        <dbReference type="EMBL" id="SEP53314.1"/>
    </source>
</evidence>
<organism evidence="3 4">
    <name type="scientific">Amycolatopsis saalfeldensis</name>
    <dbReference type="NCBI Taxonomy" id="394193"/>
    <lineage>
        <taxon>Bacteria</taxon>
        <taxon>Bacillati</taxon>
        <taxon>Actinomycetota</taxon>
        <taxon>Actinomycetes</taxon>
        <taxon>Pseudonocardiales</taxon>
        <taxon>Pseudonocardiaceae</taxon>
        <taxon>Amycolatopsis</taxon>
    </lineage>
</organism>
<dbReference type="RefSeq" id="WP_342744085.1">
    <property type="nucleotide sequence ID" value="NZ_FOEF01000026.1"/>
</dbReference>
<keyword evidence="1" id="KW-1133">Transmembrane helix</keyword>
<dbReference type="AlphaFoldDB" id="A0A1H8YM79"/>
<feature type="domain" description="DinB-like" evidence="2">
    <location>
        <begin position="31"/>
        <end position="188"/>
    </location>
</feature>
<dbReference type="Proteomes" id="UP000198582">
    <property type="component" value="Unassembled WGS sequence"/>
</dbReference>
<dbReference type="EMBL" id="FOEF01000026">
    <property type="protein sequence ID" value="SEP53314.1"/>
    <property type="molecule type" value="Genomic_DNA"/>
</dbReference>
<evidence type="ECO:0000259" key="2">
    <source>
        <dbReference type="Pfam" id="PF12867"/>
    </source>
</evidence>
<protein>
    <submittedName>
        <fullName evidence="3">DinB superfamily protein</fullName>
    </submittedName>
</protein>
<reference evidence="3 4" key="1">
    <citation type="submission" date="2016-10" db="EMBL/GenBank/DDBJ databases">
        <authorList>
            <person name="de Groot N.N."/>
        </authorList>
    </citation>
    <scope>NUCLEOTIDE SEQUENCE [LARGE SCALE GENOMIC DNA]</scope>
    <source>
        <strain evidence="3 4">DSM 44993</strain>
    </source>
</reference>
<evidence type="ECO:0000256" key="1">
    <source>
        <dbReference type="SAM" id="Phobius"/>
    </source>
</evidence>
<dbReference type="Pfam" id="PF12867">
    <property type="entry name" value="DinB_2"/>
    <property type="match status" value="1"/>
</dbReference>
<proteinExistence type="predicted"/>
<accession>A0A1H8YM79</accession>